<organism evidence="1 2">
    <name type="scientific">Elysia crispata</name>
    <name type="common">lettuce slug</name>
    <dbReference type="NCBI Taxonomy" id="231223"/>
    <lineage>
        <taxon>Eukaryota</taxon>
        <taxon>Metazoa</taxon>
        <taxon>Spiralia</taxon>
        <taxon>Lophotrochozoa</taxon>
        <taxon>Mollusca</taxon>
        <taxon>Gastropoda</taxon>
        <taxon>Heterobranchia</taxon>
        <taxon>Euthyneura</taxon>
        <taxon>Panpulmonata</taxon>
        <taxon>Sacoglossa</taxon>
        <taxon>Placobranchoidea</taxon>
        <taxon>Plakobranchidae</taxon>
        <taxon>Elysia</taxon>
    </lineage>
</organism>
<accession>A0AAE1A8M9</accession>
<evidence type="ECO:0000313" key="1">
    <source>
        <dbReference type="EMBL" id="KAK3783037.1"/>
    </source>
</evidence>
<dbReference type="AlphaFoldDB" id="A0AAE1A8M9"/>
<proteinExistence type="predicted"/>
<comment type="caution">
    <text evidence="1">The sequence shown here is derived from an EMBL/GenBank/DDBJ whole genome shotgun (WGS) entry which is preliminary data.</text>
</comment>
<gene>
    <name evidence="1" type="ORF">RRG08_007213</name>
</gene>
<dbReference type="EMBL" id="JAWDGP010002461">
    <property type="protein sequence ID" value="KAK3783037.1"/>
    <property type="molecule type" value="Genomic_DNA"/>
</dbReference>
<keyword evidence="2" id="KW-1185">Reference proteome</keyword>
<name>A0AAE1A8M9_9GAST</name>
<reference evidence="1" key="1">
    <citation type="journal article" date="2023" name="G3 (Bethesda)">
        <title>A reference genome for the long-term kleptoplast-retaining sea slug Elysia crispata morphotype clarki.</title>
        <authorList>
            <person name="Eastman K.E."/>
            <person name="Pendleton A.L."/>
            <person name="Shaikh M.A."/>
            <person name="Suttiyut T."/>
            <person name="Ogas R."/>
            <person name="Tomko P."/>
            <person name="Gavelis G."/>
            <person name="Widhalm J.R."/>
            <person name="Wisecaver J.H."/>
        </authorList>
    </citation>
    <scope>NUCLEOTIDE SEQUENCE</scope>
    <source>
        <strain evidence="1">ECLA1</strain>
    </source>
</reference>
<evidence type="ECO:0000313" key="2">
    <source>
        <dbReference type="Proteomes" id="UP001283361"/>
    </source>
</evidence>
<dbReference type="Proteomes" id="UP001283361">
    <property type="component" value="Unassembled WGS sequence"/>
</dbReference>
<sequence length="127" mass="14267">MMWLDSSTVETVKSKTFFANSSYVLLFSIFEAMRQLCANSATERKTMKLELLAIAMALTGALAYMSVGKDILEQAEDLVVPITGSAFPILGDDNTKKSVHFTVWADHKERLILPLKMQRRKIFFGLS</sequence>
<protein>
    <submittedName>
        <fullName evidence="1">Uncharacterized protein</fullName>
    </submittedName>
</protein>